<keyword evidence="2" id="KW-0472">Membrane</keyword>
<organism evidence="3 4">
    <name type="scientific">Rhododendron griersonianum</name>
    <dbReference type="NCBI Taxonomy" id="479676"/>
    <lineage>
        <taxon>Eukaryota</taxon>
        <taxon>Viridiplantae</taxon>
        <taxon>Streptophyta</taxon>
        <taxon>Embryophyta</taxon>
        <taxon>Tracheophyta</taxon>
        <taxon>Spermatophyta</taxon>
        <taxon>Magnoliopsida</taxon>
        <taxon>eudicotyledons</taxon>
        <taxon>Gunneridae</taxon>
        <taxon>Pentapetalae</taxon>
        <taxon>asterids</taxon>
        <taxon>Ericales</taxon>
        <taxon>Ericaceae</taxon>
        <taxon>Ericoideae</taxon>
        <taxon>Rhodoreae</taxon>
        <taxon>Rhododendron</taxon>
    </lineage>
</organism>
<feature type="transmembrane region" description="Helical" evidence="2">
    <location>
        <begin position="266"/>
        <end position="283"/>
    </location>
</feature>
<name>A0AAV6K0X8_9ERIC</name>
<comment type="caution">
    <text evidence="3">The sequence shown here is derived from an EMBL/GenBank/DDBJ whole genome shotgun (WGS) entry which is preliminary data.</text>
</comment>
<gene>
    <name evidence="3" type="ORF">RHGRI_018255</name>
</gene>
<feature type="region of interest" description="Disordered" evidence="1">
    <location>
        <begin position="83"/>
        <end position="119"/>
    </location>
</feature>
<reference evidence="3 4" key="1">
    <citation type="submission" date="2020-08" db="EMBL/GenBank/DDBJ databases">
        <title>Plant Genome Project.</title>
        <authorList>
            <person name="Zhang R.-G."/>
        </authorList>
    </citation>
    <scope>NUCLEOTIDE SEQUENCE [LARGE SCALE GENOMIC DNA]</scope>
    <source>
        <strain evidence="3">WSP0</strain>
        <tissue evidence="3">Leaf</tissue>
    </source>
</reference>
<sequence length="289" mass="30777">MVVGEGSSSHRKGGGDRGCCNRKQAMKHAAGYEGRDTDHRSKLLKVIPIMRKAEEGLGASNGAEGHPRDISLAVDALLASSSAHRDQDSASALPSASDELSAVGTVSPPQPITTTDVSRLAAPSTSLLPSITRSVEALSIDIPCELPRDRNDDDQGSFKLAKTFLGLTFQAALALMIYRVQPQQDDSSTNLSPQGDSSANLSSLSAIQFDTVGATTLFSFASTMSGMMLKNHNRKAANFCNYASVFLGALGFFLMLSIFADESLDWLVWAVGGVLLLVFAYTIRREMGI</sequence>
<dbReference type="EMBL" id="JACTNZ010000006">
    <property type="protein sequence ID" value="KAG5546018.1"/>
    <property type="molecule type" value="Genomic_DNA"/>
</dbReference>
<feature type="region of interest" description="Disordered" evidence="1">
    <location>
        <begin position="1"/>
        <end position="21"/>
    </location>
</feature>
<evidence type="ECO:0000256" key="2">
    <source>
        <dbReference type="SAM" id="Phobius"/>
    </source>
</evidence>
<evidence type="ECO:0000313" key="3">
    <source>
        <dbReference type="EMBL" id="KAG5546018.1"/>
    </source>
</evidence>
<proteinExistence type="predicted"/>
<keyword evidence="2" id="KW-0812">Transmembrane</keyword>
<keyword evidence="4" id="KW-1185">Reference proteome</keyword>
<evidence type="ECO:0000256" key="1">
    <source>
        <dbReference type="SAM" id="MobiDB-lite"/>
    </source>
</evidence>
<accession>A0AAV6K0X8</accession>
<dbReference type="Proteomes" id="UP000823749">
    <property type="component" value="Chromosome 6"/>
</dbReference>
<protein>
    <submittedName>
        <fullName evidence="3">Uncharacterized protein</fullName>
    </submittedName>
</protein>
<evidence type="ECO:0000313" key="4">
    <source>
        <dbReference type="Proteomes" id="UP000823749"/>
    </source>
</evidence>
<dbReference type="AlphaFoldDB" id="A0AAV6K0X8"/>
<keyword evidence="2" id="KW-1133">Transmembrane helix</keyword>
<feature type="transmembrane region" description="Helical" evidence="2">
    <location>
        <begin position="242"/>
        <end position="260"/>
    </location>
</feature>